<protein>
    <submittedName>
        <fullName evidence="1">Uncharacterized protein</fullName>
    </submittedName>
</protein>
<gene>
    <name evidence="1" type="ORF">HZR21_11065</name>
</gene>
<name>A0A7V8N305_9LACT</name>
<keyword evidence="2" id="KW-1185">Reference proteome</keyword>
<accession>A0A7V8N305</accession>
<dbReference type="RefSeq" id="WP_180747664.1">
    <property type="nucleotide sequence ID" value="NZ_CBCRWQ010000046.1"/>
</dbReference>
<evidence type="ECO:0000313" key="2">
    <source>
        <dbReference type="Proteomes" id="UP000530186"/>
    </source>
</evidence>
<proteinExistence type="predicted"/>
<sequence length="136" mass="15829">MKSFIDLDIIITKNDLSVQDKIVEMGVNFVYFSKEYLHYYAFLFQSPYVIPIKIENNEIGLTHSQSGFELFKKEVGEYLEHYQIEGAISQHVLHLWAYISGLAIIVSEEHTQFTSRAMIQEQVEDMLQIYTKGNAK</sequence>
<dbReference type="GeneID" id="303196053"/>
<dbReference type="AlphaFoldDB" id="A0A7V8N305"/>
<comment type="caution">
    <text evidence="1">The sequence shown here is derived from an EMBL/GenBank/DDBJ whole genome shotgun (WGS) entry which is preliminary data.</text>
</comment>
<reference evidence="1 2" key="1">
    <citation type="submission" date="2020-07" db="EMBL/GenBank/DDBJ databases">
        <authorList>
            <person name="Hilgarth M."/>
            <person name="Werum V."/>
            <person name="Vogel R.F."/>
        </authorList>
    </citation>
    <scope>NUCLEOTIDE SEQUENCE [LARGE SCALE GENOMIC DNA]</scope>
    <source>
        <strain evidence="1 2">DSM 28961</strain>
    </source>
</reference>
<dbReference type="Proteomes" id="UP000530186">
    <property type="component" value="Unassembled WGS sequence"/>
</dbReference>
<evidence type="ECO:0000313" key="1">
    <source>
        <dbReference type="EMBL" id="MBA0017618.1"/>
    </source>
</evidence>
<organism evidence="1 2">
    <name type="scientific">Pseudolactococcus laudensis</name>
    <dbReference type="NCBI Taxonomy" id="1494461"/>
    <lineage>
        <taxon>Bacteria</taxon>
        <taxon>Bacillati</taxon>
        <taxon>Bacillota</taxon>
        <taxon>Bacilli</taxon>
        <taxon>Lactobacillales</taxon>
        <taxon>Streptococcaceae</taxon>
        <taxon>Pseudolactococcus</taxon>
    </lineage>
</organism>
<dbReference type="EMBL" id="JACBNY010000042">
    <property type="protein sequence ID" value="MBA0017618.1"/>
    <property type="molecule type" value="Genomic_DNA"/>
</dbReference>